<comment type="caution">
    <text evidence="9">The sequence shown here is derived from an EMBL/GenBank/DDBJ whole genome shotgun (WGS) entry which is preliminary data.</text>
</comment>
<dbReference type="InterPro" id="IPR035973">
    <property type="entry name" value="Cyt_c_oxidase_su3-like_sf"/>
</dbReference>
<evidence type="ECO:0000256" key="3">
    <source>
        <dbReference type="ARBA" id="ARBA00022692"/>
    </source>
</evidence>
<dbReference type="PANTHER" id="PTHR11403">
    <property type="entry name" value="CYTOCHROME C OXIDASE SUBUNIT III"/>
    <property type="match status" value="1"/>
</dbReference>
<keyword evidence="4 7" id="KW-1133">Transmembrane helix</keyword>
<dbReference type="InterPro" id="IPR024791">
    <property type="entry name" value="Cyt_c/ubiquinol_Oxase_su3"/>
</dbReference>
<dbReference type="GO" id="GO:0005886">
    <property type="term" value="C:plasma membrane"/>
    <property type="evidence" value="ECO:0007669"/>
    <property type="project" value="UniProtKB-SubCell"/>
</dbReference>
<dbReference type="EMBL" id="SOBT01000010">
    <property type="protein sequence ID" value="TDU26883.1"/>
    <property type="molecule type" value="Genomic_DNA"/>
</dbReference>
<feature type="transmembrane region" description="Helical" evidence="7">
    <location>
        <begin position="95"/>
        <end position="112"/>
    </location>
</feature>
<dbReference type="GO" id="GO:0019646">
    <property type="term" value="P:aerobic electron transport chain"/>
    <property type="evidence" value="ECO:0007669"/>
    <property type="project" value="InterPro"/>
</dbReference>
<comment type="similarity">
    <text evidence="2 6">Belongs to the cytochrome c oxidase subunit 3 family.</text>
</comment>
<sequence length="203" mass="22598">MEHSTAPTIGASRDQRDLVSGILVFIIADLIVFGMLFTGFMVDRSKELAVYNQSANTLDYHLGLLNLLILVTSGLCVVFAVTAAREGRLTALRNWILAAFVIGAGFGVSKAIEYGDKFAHDIGMHTNPFYMYYFALTGAHFLHFLGGMGALAFIWFYSLRHAGAPDFRGKIEAVGLYWHMVDLLWILIFPLLYVLGLQWQPCP</sequence>
<evidence type="ECO:0000313" key="10">
    <source>
        <dbReference type="Proteomes" id="UP000295341"/>
    </source>
</evidence>
<evidence type="ECO:0000313" key="9">
    <source>
        <dbReference type="EMBL" id="TDU26883.1"/>
    </source>
</evidence>
<evidence type="ECO:0000256" key="2">
    <source>
        <dbReference type="ARBA" id="ARBA00010581"/>
    </source>
</evidence>
<comment type="subcellular location">
    <subcellularLocation>
        <location evidence="6">Cell membrane</location>
        <topology evidence="6">Multi-pass membrane protein</topology>
    </subcellularLocation>
    <subcellularLocation>
        <location evidence="1">Membrane</location>
        <topology evidence="1">Multi-pass membrane protein</topology>
    </subcellularLocation>
</comment>
<dbReference type="OrthoDB" id="9810850at2"/>
<dbReference type="InterPro" id="IPR000298">
    <property type="entry name" value="Cyt_c_oxidase-like_su3"/>
</dbReference>
<dbReference type="InterPro" id="IPR013833">
    <property type="entry name" value="Cyt_c_oxidase_su3_a-hlx"/>
</dbReference>
<dbReference type="PROSITE" id="PS50253">
    <property type="entry name" value="COX3"/>
    <property type="match status" value="1"/>
</dbReference>
<protein>
    <submittedName>
        <fullName evidence="9">Nitric oxide reductase NorE protein</fullName>
    </submittedName>
</protein>
<organism evidence="9 10">
    <name type="scientific">Panacagrimonas perspica</name>
    <dbReference type="NCBI Taxonomy" id="381431"/>
    <lineage>
        <taxon>Bacteria</taxon>
        <taxon>Pseudomonadati</taxon>
        <taxon>Pseudomonadota</taxon>
        <taxon>Gammaproteobacteria</taxon>
        <taxon>Nevskiales</taxon>
        <taxon>Nevskiaceae</taxon>
        <taxon>Panacagrimonas</taxon>
    </lineage>
</organism>
<keyword evidence="5 7" id="KW-0472">Membrane</keyword>
<evidence type="ECO:0000259" key="8">
    <source>
        <dbReference type="PROSITE" id="PS50253"/>
    </source>
</evidence>
<evidence type="ECO:0000256" key="1">
    <source>
        <dbReference type="ARBA" id="ARBA00004141"/>
    </source>
</evidence>
<feature type="transmembrane region" description="Helical" evidence="7">
    <location>
        <begin position="176"/>
        <end position="195"/>
    </location>
</feature>
<dbReference type="GO" id="GO:0004129">
    <property type="term" value="F:cytochrome-c oxidase activity"/>
    <property type="evidence" value="ECO:0007669"/>
    <property type="project" value="InterPro"/>
</dbReference>
<evidence type="ECO:0000256" key="4">
    <source>
        <dbReference type="ARBA" id="ARBA00022989"/>
    </source>
</evidence>
<feature type="domain" description="Heme-copper oxidase subunit III family profile" evidence="8">
    <location>
        <begin position="1"/>
        <end position="197"/>
    </location>
</feature>
<evidence type="ECO:0000256" key="6">
    <source>
        <dbReference type="RuleBase" id="RU003376"/>
    </source>
</evidence>
<dbReference type="AlphaFoldDB" id="A0A4R7NZT9"/>
<gene>
    <name evidence="9" type="ORF">DFR24_3914</name>
</gene>
<proteinExistence type="inferred from homology"/>
<dbReference type="PANTHER" id="PTHR11403:SF6">
    <property type="entry name" value="NITRIC OXIDE REDUCTASE SUBUNIT E"/>
    <property type="match status" value="1"/>
</dbReference>
<dbReference type="RefSeq" id="WP_133883040.1">
    <property type="nucleotide sequence ID" value="NZ_MWIN01000009.1"/>
</dbReference>
<dbReference type="SUPFAM" id="SSF81452">
    <property type="entry name" value="Cytochrome c oxidase subunit III-like"/>
    <property type="match status" value="1"/>
</dbReference>
<feature type="transmembrane region" description="Helical" evidence="7">
    <location>
        <begin position="21"/>
        <end position="42"/>
    </location>
</feature>
<accession>A0A4R7NZT9</accession>
<dbReference type="Proteomes" id="UP000295341">
    <property type="component" value="Unassembled WGS sequence"/>
</dbReference>
<evidence type="ECO:0000256" key="5">
    <source>
        <dbReference type="ARBA" id="ARBA00023136"/>
    </source>
</evidence>
<dbReference type="Pfam" id="PF00510">
    <property type="entry name" value="COX3"/>
    <property type="match status" value="1"/>
</dbReference>
<feature type="transmembrane region" description="Helical" evidence="7">
    <location>
        <begin position="62"/>
        <end position="83"/>
    </location>
</feature>
<dbReference type="Gene3D" id="1.20.120.80">
    <property type="entry name" value="Cytochrome c oxidase, subunit III, four-helix bundle"/>
    <property type="match status" value="1"/>
</dbReference>
<feature type="transmembrane region" description="Helical" evidence="7">
    <location>
        <begin position="132"/>
        <end position="156"/>
    </location>
</feature>
<reference evidence="9 10" key="1">
    <citation type="submission" date="2019-03" db="EMBL/GenBank/DDBJ databases">
        <title>Genomic Encyclopedia of Type Strains, Phase IV (KMG-IV): sequencing the most valuable type-strain genomes for metagenomic binning, comparative biology and taxonomic classification.</title>
        <authorList>
            <person name="Goeker M."/>
        </authorList>
    </citation>
    <scope>NUCLEOTIDE SEQUENCE [LARGE SCALE GENOMIC DNA]</scope>
    <source>
        <strain evidence="9 10">DSM 26377</strain>
    </source>
</reference>
<evidence type="ECO:0000256" key="7">
    <source>
        <dbReference type="SAM" id="Phobius"/>
    </source>
</evidence>
<name>A0A4R7NZT9_9GAMM</name>
<keyword evidence="3 6" id="KW-0812">Transmembrane</keyword>
<keyword evidence="10" id="KW-1185">Reference proteome</keyword>